<dbReference type="Proteomes" id="UP000039865">
    <property type="component" value="Unassembled WGS sequence"/>
</dbReference>
<dbReference type="GO" id="GO:0005975">
    <property type="term" value="P:carbohydrate metabolic process"/>
    <property type="evidence" value="ECO:0007669"/>
    <property type="project" value="InterPro"/>
</dbReference>
<keyword evidence="2" id="KW-1185">Reference proteome</keyword>
<dbReference type="SUPFAM" id="SSF48208">
    <property type="entry name" value="Six-hairpin glycosidases"/>
    <property type="match status" value="1"/>
</dbReference>
<dbReference type="InterPro" id="IPR008928">
    <property type="entry name" value="6-hairpin_glycosidase_sf"/>
</dbReference>
<dbReference type="InParanoid" id="A0A077ZXH9"/>
<dbReference type="AlphaFoldDB" id="A0A077ZXH9"/>
<dbReference type="EMBL" id="CCKQ01003500">
    <property type="protein sequence ID" value="CDW74616.1"/>
    <property type="molecule type" value="Genomic_DNA"/>
</dbReference>
<evidence type="ECO:0000313" key="1">
    <source>
        <dbReference type="EMBL" id="CDW74616.1"/>
    </source>
</evidence>
<name>A0A077ZXH9_STYLE</name>
<dbReference type="InterPro" id="IPR012341">
    <property type="entry name" value="6hp_glycosidase-like_sf"/>
</dbReference>
<reference evidence="1 2" key="1">
    <citation type="submission" date="2014-06" db="EMBL/GenBank/DDBJ databases">
        <authorList>
            <person name="Swart Estienne"/>
        </authorList>
    </citation>
    <scope>NUCLEOTIDE SEQUENCE [LARGE SCALE GENOMIC DNA]</scope>
    <source>
        <strain evidence="1 2">130c</strain>
    </source>
</reference>
<protein>
    <submittedName>
        <fullName evidence="1">Glucoamylase</fullName>
    </submittedName>
</protein>
<accession>A0A077ZXH9</accession>
<gene>
    <name evidence="1" type="primary">Contig8264.g8811</name>
    <name evidence="1" type="ORF">STYLEM_3597</name>
</gene>
<dbReference type="PANTHER" id="PTHR31616">
    <property type="entry name" value="TREHALASE"/>
    <property type="match status" value="1"/>
</dbReference>
<proteinExistence type="predicted"/>
<dbReference type="GO" id="GO:0004553">
    <property type="term" value="F:hydrolase activity, hydrolyzing O-glycosyl compounds"/>
    <property type="evidence" value="ECO:0007669"/>
    <property type="project" value="TreeGrafter"/>
</dbReference>
<evidence type="ECO:0000313" key="2">
    <source>
        <dbReference type="Proteomes" id="UP000039865"/>
    </source>
</evidence>
<dbReference type="PANTHER" id="PTHR31616:SF2">
    <property type="entry name" value="GH15-LIKE DOMAIN-CONTAINING PROTEIN"/>
    <property type="match status" value="1"/>
</dbReference>
<dbReference type="Gene3D" id="1.50.10.10">
    <property type="match status" value="1"/>
</dbReference>
<organism evidence="1 2">
    <name type="scientific">Stylonychia lemnae</name>
    <name type="common">Ciliate</name>
    <dbReference type="NCBI Taxonomy" id="5949"/>
    <lineage>
        <taxon>Eukaryota</taxon>
        <taxon>Sar</taxon>
        <taxon>Alveolata</taxon>
        <taxon>Ciliophora</taxon>
        <taxon>Intramacronucleata</taxon>
        <taxon>Spirotrichea</taxon>
        <taxon>Stichotrichia</taxon>
        <taxon>Sporadotrichida</taxon>
        <taxon>Oxytrichidae</taxon>
        <taxon>Stylonychinae</taxon>
        <taxon>Stylonychia</taxon>
    </lineage>
</organism>
<sequence length="740" mass="85346">MMAMTASQSLGHDEVPSLQSGTSYDLAVIGNSTYSCIIDRTSRGLFEIKLENFESSVQFYDGCDSLILKTRLTSSEQILAYLLTLYSGEIVEVTDFCPRFESNGRSFKPSMLVRIVTPVQGVPQISVRCLASIHYNSQFPDIETGSNHIKFEGSDIKIRLQTNLSTSIIRNETTFALVEPQYFILSSDEPFNKSIEKVATEYLSKTKSYWFNYCRTINLPFSYQRQVMRCVMQLRLLAFDETGGIINSLTSSIPNQIEDAHISDMRYCWLKDSIFTVNALHKVQAIETLENYISFLINIARFSLKKEMPIETSYHLVINKSRTYEQETVCLAGYEGLHKINIGQPFFNFEMDSVNPIGSIILAINYMFYDIRLIKLSKQANLSFVQDVLVKLAERAYCIFKRPLKYHLSYLKMAQDNLNAYIEGLAQSSGPQKIDYLEKLNIEYYMNKVAEIKKLGINTHSLVLISTSFKSLSQLCSKIAKRSQSVMNFSYENHDEEKHDRYLMEQSQIWEIRSIEVKEFVNKYGWCKKNQTYTSFIQVKQIPGKEEEQDKLLMLIQKKSKLSSSINLKHLDMQLYSHIEQQPNANGGFDEEEEKLYHLPDTHLLLWHDLDFITPHDIKFKQSFTRLQDYMINNPNLRLCEYLWQFNETGFLPTYASKVISPLITYQSTVLNSSSHNMSYESNDYGGLHKTISTQGSESSLISIQLNAESKYLGNFPESQSLVHFIITAFKLSKQWENIL</sequence>
<dbReference type="OrthoDB" id="436315at2759"/>